<dbReference type="SUPFAM" id="SSF52317">
    <property type="entry name" value="Class I glutamine amidotransferase-like"/>
    <property type="match status" value="1"/>
</dbReference>
<dbReference type="Gene3D" id="3.40.50.880">
    <property type="match status" value="1"/>
</dbReference>
<dbReference type="InterPro" id="IPR002818">
    <property type="entry name" value="DJ-1/PfpI"/>
</dbReference>
<evidence type="ECO:0000256" key="1">
    <source>
        <dbReference type="ARBA" id="ARBA00008542"/>
    </source>
</evidence>
<sequence>MPTKLQGKRIAFLATDGVEEVEYTQPREAIEQAGGQPELISIKPGQIQAFQHLDKSGTYPVDRTVSDANPDDYDALVLPGGVANPDALRTHPDAVRFVKSFFDSHKPVAAICHAPWMLVEAGVVDGRTVTSWPSLRTDLSNAGANWVDARVHVDNGLVTSRKPDDLPAFCDKMVEEIAEGKH</sequence>
<comment type="similarity">
    <text evidence="1">Belongs to the peptidase C56 family.</text>
</comment>
<keyword evidence="3" id="KW-0315">Glutamine amidotransferase</keyword>
<evidence type="ECO:0000313" key="3">
    <source>
        <dbReference type="EMBL" id="MFC0526719.1"/>
    </source>
</evidence>
<accession>A0ABV6LWC7</accession>
<comment type="caution">
    <text evidence="3">The sequence shown here is derived from an EMBL/GenBank/DDBJ whole genome shotgun (WGS) entry which is preliminary data.</text>
</comment>
<name>A0ABV6LWC7_9ACTN</name>
<dbReference type="RefSeq" id="WP_377245114.1">
    <property type="nucleotide sequence ID" value="NZ_JBHLUH010000004.1"/>
</dbReference>
<protein>
    <submittedName>
        <fullName evidence="3">Type 1 glutamine amidotransferase domain-containing protein</fullName>
    </submittedName>
</protein>
<proteinExistence type="inferred from homology"/>
<dbReference type="InterPro" id="IPR006286">
    <property type="entry name" value="C56_PfpI-like"/>
</dbReference>
<reference evidence="3 4" key="1">
    <citation type="submission" date="2024-09" db="EMBL/GenBank/DDBJ databases">
        <authorList>
            <person name="Sun Q."/>
            <person name="Mori K."/>
        </authorList>
    </citation>
    <scope>NUCLEOTIDE SEQUENCE [LARGE SCALE GENOMIC DNA]</scope>
    <source>
        <strain evidence="3 4">TBRC 3947</strain>
    </source>
</reference>
<dbReference type="EMBL" id="JBHLUH010000004">
    <property type="protein sequence ID" value="MFC0526719.1"/>
    <property type="molecule type" value="Genomic_DNA"/>
</dbReference>
<dbReference type="InterPro" id="IPR029062">
    <property type="entry name" value="Class_I_gatase-like"/>
</dbReference>
<dbReference type="PANTHER" id="PTHR42733">
    <property type="entry name" value="DJ-1 PROTEIN"/>
    <property type="match status" value="1"/>
</dbReference>
<dbReference type="PANTHER" id="PTHR42733:SF12">
    <property type="entry name" value="PROTEINASE"/>
    <property type="match status" value="1"/>
</dbReference>
<organism evidence="3 4">
    <name type="scientific">Phytohabitans kaempferiae</name>
    <dbReference type="NCBI Taxonomy" id="1620943"/>
    <lineage>
        <taxon>Bacteria</taxon>
        <taxon>Bacillati</taxon>
        <taxon>Actinomycetota</taxon>
        <taxon>Actinomycetes</taxon>
        <taxon>Micromonosporales</taxon>
        <taxon>Micromonosporaceae</taxon>
    </lineage>
</organism>
<dbReference type="Proteomes" id="UP001589867">
    <property type="component" value="Unassembled WGS sequence"/>
</dbReference>
<feature type="domain" description="DJ-1/PfpI" evidence="2">
    <location>
        <begin position="8"/>
        <end position="176"/>
    </location>
</feature>
<evidence type="ECO:0000313" key="4">
    <source>
        <dbReference type="Proteomes" id="UP001589867"/>
    </source>
</evidence>
<keyword evidence="4" id="KW-1185">Reference proteome</keyword>
<dbReference type="Pfam" id="PF01965">
    <property type="entry name" value="DJ-1_PfpI"/>
    <property type="match status" value="1"/>
</dbReference>
<gene>
    <name evidence="3" type="ORF">ACFFIA_03510</name>
</gene>
<evidence type="ECO:0000259" key="2">
    <source>
        <dbReference type="Pfam" id="PF01965"/>
    </source>
</evidence>
<dbReference type="CDD" id="cd03134">
    <property type="entry name" value="GATase1_PfpI_like"/>
    <property type="match status" value="1"/>
</dbReference>
<dbReference type="PROSITE" id="PS51276">
    <property type="entry name" value="PEPTIDASE_C56_PFPI"/>
    <property type="match status" value="1"/>
</dbReference>
<dbReference type="NCBIfam" id="TIGR01382">
    <property type="entry name" value="PfpI"/>
    <property type="match status" value="1"/>
</dbReference>